<evidence type="ECO:0000256" key="4">
    <source>
        <dbReference type="ARBA" id="ARBA00023136"/>
    </source>
</evidence>
<protein>
    <submittedName>
        <fullName evidence="7">Uncharacterized protein</fullName>
    </submittedName>
</protein>
<organism evidence="7 8">
    <name type="scientific">Castilleja foliolosa</name>
    <dbReference type="NCBI Taxonomy" id="1961234"/>
    <lineage>
        <taxon>Eukaryota</taxon>
        <taxon>Viridiplantae</taxon>
        <taxon>Streptophyta</taxon>
        <taxon>Embryophyta</taxon>
        <taxon>Tracheophyta</taxon>
        <taxon>Spermatophyta</taxon>
        <taxon>Magnoliopsida</taxon>
        <taxon>eudicotyledons</taxon>
        <taxon>Gunneridae</taxon>
        <taxon>Pentapetalae</taxon>
        <taxon>asterids</taxon>
        <taxon>lamiids</taxon>
        <taxon>Lamiales</taxon>
        <taxon>Orobanchaceae</taxon>
        <taxon>Pedicularideae</taxon>
        <taxon>Castillejinae</taxon>
        <taxon>Castilleja</taxon>
    </lineage>
</organism>
<dbReference type="InterPro" id="IPR000109">
    <property type="entry name" value="POT_fam"/>
</dbReference>
<feature type="transmembrane region" description="Helical" evidence="6">
    <location>
        <begin position="6"/>
        <end position="26"/>
    </location>
</feature>
<comment type="subcellular location">
    <subcellularLocation>
        <location evidence="1">Membrane</location>
        <topology evidence="1">Multi-pass membrane protein</topology>
    </subcellularLocation>
</comment>
<accession>A0ABD3DQA1</accession>
<evidence type="ECO:0000256" key="1">
    <source>
        <dbReference type="ARBA" id="ARBA00004141"/>
    </source>
</evidence>
<dbReference type="AlphaFoldDB" id="A0ABD3DQA1"/>
<evidence type="ECO:0000313" key="8">
    <source>
        <dbReference type="Proteomes" id="UP001632038"/>
    </source>
</evidence>
<comment type="caution">
    <text evidence="7">The sequence shown here is derived from an EMBL/GenBank/DDBJ whole genome shotgun (WGS) entry which is preliminary data.</text>
</comment>
<evidence type="ECO:0000256" key="6">
    <source>
        <dbReference type="SAM" id="Phobius"/>
    </source>
</evidence>
<dbReference type="Pfam" id="PF00854">
    <property type="entry name" value="PTR2"/>
    <property type="match status" value="1"/>
</dbReference>
<gene>
    <name evidence="7" type="ORF">CASFOL_014607</name>
</gene>
<keyword evidence="8" id="KW-1185">Reference proteome</keyword>
<keyword evidence="4 6" id="KW-0472">Membrane</keyword>
<proteinExistence type="inferred from homology"/>
<name>A0ABD3DQA1_9LAMI</name>
<evidence type="ECO:0000256" key="5">
    <source>
        <dbReference type="ARBA" id="ARBA00044504"/>
    </source>
</evidence>
<dbReference type="Gene3D" id="1.20.1250.20">
    <property type="entry name" value="MFS general substrate transporter like domains"/>
    <property type="match status" value="1"/>
</dbReference>
<evidence type="ECO:0000313" key="7">
    <source>
        <dbReference type="EMBL" id="KAL3643792.1"/>
    </source>
</evidence>
<dbReference type="InterPro" id="IPR036259">
    <property type="entry name" value="MFS_trans_sf"/>
</dbReference>
<keyword evidence="2 6" id="KW-0812">Transmembrane</keyword>
<evidence type="ECO:0000256" key="2">
    <source>
        <dbReference type="ARBA" id="ARBA00022692"/>
    </source>
</evidence>
<comment type="similarity">
    <text evidence="5">Belongs to the major facilitator superfamily. Phosphate:H(+) symporter (TC 2.A.1.9) family.</text>
</comment>
<dbReference type="EMBL" id="JAVIJP010000016">
    <property type="protein sequence ID" value="KAL3643792.1"/>
    <property type="molecule type" value="Genomic_DNA"/>
</dbReference>
<reference evidence="8" key="1">
    <citation type="journal article" date="2024" name="IScience">
        <title>Strigolactones Initiate the Formation of Haustorium-like Structures in Castilleja.</title>
        <authorList>
            <person name="Buerger M."/>
            <person name="Peterson D."/>
            <person name="Chory J."/>
        </authorList>
    </citation>
    <scope>NUCLEOTIDE SEQUENCE [LARGE SCALE GENOMIC DNA]</scope>
</reference>
<dbReference type="GO" id="GO:0016020">
    <property type="term" value="C:membrane"/>
    <property type="evidence" value="ECO:0007669"/>
    <property type="project" value="UniProtKB-SubCell"/>
</dbReference>
<keyword evidence="3 6" id="KW-1133">Transmembrane helix</keyword>
<sequence length="56" mass="5859">MDIGFGVSAVAMAMGLVSLVCGTGFYRNKPPRGSILAPIAQGFCSCNYKEKTSLSI</sequence>
<evidence type="ECO:0000256" key="3">
    <source>
        <dbReference type="ARBA" id="ARBA00022989"/>
    </source>
</evidence>
<dbReference type="Proteomes" id="UP001632038">
    <property type="component" value="Unassembled WGS sequence"/>
</dbReference>